<organism evidence="2 3">
    <name type="scientific">Camellia sinensis</name>
    <name type="common">Tea plant</name>
    <name type="synonym">Thea sinensis</name>
    <dbReference type="NCBI Taxonomy" id="4442"/>
    <lineage>
        <taxon>Eukaryota</taxon>
        <taxon>Viridiplantae</taxon>
        <taxon>Streptophyta</taxon>
        <taxon>Embryophyta</taxon>
        <taxon>Tracheophyta</taxon>
        <taxon>Spermatophyta</taxon>
        <taxon>Magnoliopsida</taxon>
        <taxon>eudicotyledons</taxon>
        <taxon>Gunneridae</taxon>
        <taxon>Pentapetalae</taxon>
        <taxon>asterids</taxon>
        <taxon>Ericales</taxon>
        <taxon>Theaceae</taxon>
        <taxon>Camellia</taxon>
    </lineage>
</organism>
<name>A0A7J7G3F5_CAMSI</name>
<reference evidence="3" key="1">
    <citation type="journal article" date="2020" name="Nat. Commun.">
        <title>Genome assembly of wild tea tree DASZ reveals pedigree and selection history of tea varieties.</title>
        <authorList>
            <person name="Zhang W."/>
            <person name="Zhang Y."/>
            <person name="Qiu H."/>
            <person name="Guo Y."/>
            <person name="Wan H."/>
            <person name="Zhang X."/>
            <person name="Scossa F."/>
            <person name="Alseekh S."/>
            <person name="Zhang Q."/>
            <person name="Wang P."/>
            <person name="Xu L."/>
            <person name="Schmidt M.H."/>
            <person name="Jia X."/>
            <person name="Li D."/>
            <person name="Zhu A."/>
            <person name="Guo F."/>
            <person name="Chen W."/>
            <person name="Ni D."/>
            <person name="Usadel B."/>
            <person name="Fernie A.R."/>
            <person name="Wen W."/>
        </authorList>
    </citation>
    <scope>NUCLEOTIDE SEQUENCE [LARGE SCALE GENOMIC DNA]</scope>
    <source>
        <strain evidence="3">cv. G240</strain>
    </source>
</reference>
<gene>
    <name evidence="2" type="ORF">HYC85_030732</name>
</gene>
<comment type="caution">
    <text evidence="2">The sequence shown here is derived from an EMBL/GenBank/DDBJ whole genome shotgun (WGS) entry which is preliminary data.</text>
</comment>
<dbReference type="AlphaFoldDB" id="A0A7J7G3F5"/>
<sequence length="154" mass="16995">MRFEVCADMVRGCASGASCGETETETERRLVESFRREKESILRRSIGEGERRESGRRSSEDGSCEGGLVDQWIKILRRSCESGSVNCSISESYQKDKVEVDCPSVGYDKKVVEEVNTPANDVVLLKSDPPSLSPNSLRENWVSMESTTSNSSGS</sequence>
<reference evidence="2 3" key="2">
    <citation type="submission" date="2020-07" db="EMBL/GenBank/DDBJ databases">
        <title>Genome assembly of wild tea tree DASZ reveals pedigree and selection history of tea varieties.</title>
        <authorList>
            <person name="Zhang W."/>
        </authorList>
    </citation>
    <scope>NUCLEOTIDE SEQUENCE [LARGE SCALE GENOMIC DNA]</scope>
    <source>
        <strain evidence="3">cv. G240</strain>
        <tissue evidence="2">Leaf</tissue>
    </source>
</reference>
<protein>
    <submittedName>
        <fullName evidence="2">Uncharacterized protein</fullName>
    </submittedName>
</protein>
<evidence type="ECO:0000313" key="3">
    <source>
        <dbReference type="Proteomes" id="UP000593564"/>
    </source>
</evidence>
<feature type="region of interest" description="Disordered" evidence="1">
    <location>
        <begin position="42"/>
        <end position="65"/>
    </location>
</feature>
<accession>A0A7J7G3F5</accession>
<evidence type="ECO:0000256" key="1">
    <source>
        <dbReference type="SAM" id="MobiDB-lite"/>
    </source>
</evidence>
<keyword evidence="3" id="KW-1185">Reference proteome</keyword>
<evidence type="ECO:0000313" key="2">
    <source>
        <dbReference type="EMBL" id="KAF5934561.1"/>
    </source>
</evidence>
<feature type="region of interest" description="Disordered" evidence="1">
    <location>
        <begin position="123"/>
        <end position="154"/>
    </location>
</feature>
<proteinExistence type="predicted"/>
<feature type="compositionally biased region" description="Basic and acidic residues" evidence="1">
    <location>
        <begin position="42"/>
        <end position="60"/>
    </location>
</feature>
<dbReference type="Proteomes" id="UP000593564">
    <property type="component" value="Unassembled WGS sequence"/>
</dbReference>
<dbReference type="EMBL" id="JACBKZ010000014">
    <property type="protein sequence ID" value="KAF5934561.1"/>
    <property type="molecule type" value="Genomic_DNA"/>
</dbReference>
<feature type="compositionally biased region" description="Low complexity" evidence="1">
    <location>
        <begin position="143"/>
        <end position="154"/>
    </location>
</feature>